<feature type="transmembrane region" description="Helical" evidence="1">
    <location>
        <begin position="25"/>
        <end position="45"/>
    </location>
</feature>
<protein>
    <submittedName>
        <fullName evidence="2">Uncharacterized protein</fullName>
    </submittedName>
</protein>
<evidence type="ECO:0000256" key="1">
    <source>
        <dbReference type="SAM" id="Phobius"/>
    </source>
</evidence>
<feature type="transmembrane region" description="Helical" evidence="1">
    <location>
        <begin position="204"/>
        <end position="221"/>
    </location>
</feature>
<reference evidence="2" key="1">
    <citation type="submission" date="2021-01" db="EMBL/GenBank/DDBJ databases">
        <authorList>
            <person name="Corre E."/>
            <person name="Pelletier E."/>
            <person name="Niang G."/>
            <person name="Scheremetjew M."/>
            <person name="Finn R."/>
            <person name="Kale V."/>
            <person name="Holt S."/>
            <person name="Cochrane G."/>
            <person name="Meng A."/>
            <person name="Brown T."/>
            <person name="Cohen L."/>
        </authorList>
    </citation>
    <scope>NUCLEOTIDE SEQUENCE</scope>
    <source>
        <strain evidence="2">UNC1205</strain>
    </source>
</reference>
<keyword evidence="1" id="KW-0472">Membrane</keyword>
<sequence>MTLQNRSNEPNTRRKTRNTFREWKFILVSAWAFHFASSFAVILLGSMRYGDDRKYIPVDAQKVNGDCFKAYVNILASSAAEEEGIICCTKEIADGICGAVPSFLLFARRLTKLPEAWLLPLFPLLVRWAVQFTQGGFTNTTNTKRRFYLYIGLIQIRGWILYLVFDKIENFMVQPAENQCWYDDVLKSYQAPCAGQVTDYSDHIVLFYAQILPIALAELLFSFMVPYWKKKSILVPTILSTGLLYLYGIVFLAAYKTVAYYHTLFEIGVGYLISLLTQVPLFLIMSTSLMEPVQDYFFGINT</sequence>
<accession>A0A7S0ULK3</accession>
<keyword evidence="1" id="KW-0812">Transmembrane</keyword>
<feature type="transmembrane region" description="Helical" evidence="1">
    <location>
        <begin position="147"/>
        <end position="165"/>
    </location>
</feature>
<gene>
    <name evidence="2" type="ORF">PDEL1432_LOCUS823</name>
</gene>
<feature type="transmembrane region" description="Helical" evidence="1">
    <location>
        <begin position="233"/>
        <end position="254"/>
    </location>
</feature>
<dbReference type="EMBL" id="HBFL01001157">
    <property type="protein sequence ID" value="CAD8760783.1"/>
    <property type="molecule type" value="Transcribed_RNA"/>
</dbReference>
<dbReference type="AlphaFoldDB" id="A0A7S0ULK3"/>
<keyword evidence="1" id="KW-1133">Transmembrane helix</keyword>
<evidence type="ECO:0000313" key="2">
    <source>
        <dbReference type="EMBL" id="CAD8760783.1"/>
    </source>
</evidence>
<feature type="transmembrane region" description="Helical" evidence="1">
    <location>
        <begin position="260"/>
        <end position="284"/>
    </location>
</feature>
<proteinExistence type="predicted"/>
<name>A0A7S0ULK3_9STRA</name>
<organism evidence="2">
    <name type="scientific">Pseudo-nitzschia delicatissima</name>
    <dbReference type="NCBI Taxonomy" id="44447"/>
    <lineage>
        <taxon>Eukaryota</taxon>
        <taxon>Sar</taxon>
        <taxon>Stramenopiles</taxon>
        <taxon>Ochrophyta</taxon>
        <taxon>Bacillariophyta</taxon>
        <taxon>Bacillariophyceae</taxon>
        <taxon>Bacillariophycidae</taxon>
        <taxon>Bacillariales</taxon>
        <taxon>Bacillariaceae</taxon>
        <taxon>Pseudo-nitzschia</taxon>
    </lineage>
</organism>